<dbReference type="PROSITE" id="PS51736">
    <property type="entry name" value="RECOMBINASES_3"/>
    <property type="match status" value="1"/>
</dbReference>
<dbReference type="EMBL" id="JBHRVQ010000001">
    <property type="protein sequence ID" value="MFC3387119.1"/>
    <property type="molecule type" value="Genomic_DNA"/>
</dbReference>
<protein>
    <submittedName>
        <fullName evidence="7">Recombinase family protein</fullName>
    </submittedName>
</protein>
<evidence type="ECO:0000313" key="7">
    <source>
        <dbReference type="EMBL" id="MFC3387119.1"/>
    </source>
</evidence>
<proteinExistence type="inferred from homology"/>
<dbReference type="Pfam" id="PF00239">
    <property type="entry name" value="Resolvase"/>
    <property type="match status" value="1"/>
</dbReference>
<accession>A0ABV7N0P4</accession>
<dbReference type="Gene3D" id="3.40.50.1390">
    <property type="entry name" value="Resolvase, N-terminal catalytic domain"/>
    <property type="match status" value="1"/>
</dbReference>
<gene>
    <name evidence="7" type="ORF">ACFOEO_00670</name>
</gene>
<dbReference type="SUPFAM" id="SSF53041">
    <property type="entry name" value="Resolvase-like"/>
    <property type="match status" value="1"/>
</dbReference>
<organism evidence="7 8">
    <name type="scientific">Salinicoccus sesuvii</name>
    <dbReference type="NCBI Taxonomy" id="868281"/>
    <lineage>
        <taxon>Bacteria</taxon>
        <taxon>Bacillati</taxon>
        <taxon>Bacillota</taxon>
        <taxon>Bacilli</taxon>
        <taxon>Bacillales</taxon>
        <taxon>Staphylococcaceae</taxon>
        <taxon>Salinicoccus</taxon>
    </lineage>
</organism>
<evidence type="ECO:0000313" key="8">
    <source>
        <dbReference type="Proteomes" id="UP001595637"/>
    </source>
</evidence>
<keyword evidence="4" id="KW-0233">DNA recombination</keyword>
<comment type="caution">
    <text evidence="7">The sequence shown here is derived from an EMBL/GenBank/DDBJ whole genome shotgun (WGS) entry which is preliminary data.</text>
</comment>
<evidence type="ECO:0000256" key="1">
    <source>
        <dbReference type="ARBA" id="ARBA00009913"/>
    </source>
</evidence>
<dbReference type="SMART" id="SM00857">
    <property type="entry name" value="Resolvase"/>
    <property type="match status" value="1"/>
</dbReference>
<dbReference type="RefSeq" id="WP_380650626.1">
    <property type="nucleotide sequence ID" value="NZ_JBHRVQ010000001.1"/>
</dbReference>
<evidence type="ECO:0000256" key="2">
    <source>
        <dbReference type="ARBA" id="ARBA00022908"/>
    </source>
</evidence>
<dbReference type="InterPro" id="IPR006119">
    <property type="entry name" value="Resolv_N"/>
</dbReference>
<dbReference type="InterPro" id="IPR050639">
    <property type="entry name" value="SSR_resolvase"/>
</dbReference>
<evidence type="ECO:0000256" key="5">
    <source>
        <dbReference type="PROSITE-ProRule" id="PRU10137"/>
    </source>
</evidence>
<keyword evidence="2" id="KW-0229">DNA integration</keyword>
<comment type="similarity">
    <text evidence="1">Belongs to the site-specific recombinase resolvase family.</text>
</comment>
<dbReference type="PANTHER" id="PTHR30461:SF26">
    <property type="entry name" value="RESOLVASE HOMOLOG YNEB"/>
    <property type="match status" value="1"/>
</dbReference>
<evidence type="ECO:0000256" key="3">
    <source>
        <dbReference type="ARBA" id="ARBA00023125"/>
    </source>
</evidence>
<dbReference type="Gene3D" id="1.10.10.60">
    <property type="entry name" value="Homeodomain-like"/>
    <property type="match status" value="1"/>
</dbReference>
<feature type="active site" description="O-(5'-phospho-DNA)-serine intermediate" evidence="5">
    <location>
        <position position="10"/>
    </location>
</feature>
<dbReference type="Proteomes" id="UP001595637">
    <property type="component" value="Unassembled WGS sequence"/>
</dbReference>
<dbReference type="Pfam" id="PF02796">
    <property type="entry name" value="HTH_7"/>
    <property type="match status" value="1"/>
</dbReference>
<dbReference type="InterPro" id="IPR036162">
    <property type="entry name" value="Resolvase-like_N_sf"/>
</dbReference>
<sequence>MTKIGYARVSTIGQNEERQIKPLKGYSCEKIFIDKQSGKDFNRTEYKNMKNYVREKDTIVFVELDRLGRNKNEINKEWEYFINKDVDIVVLDMPLLDTTKYQDDLGKLLLNLAKEIISYNAEQERIRILERQTQGIEIAKREGKYKSRSKSYSATSKNKEKRRLYFLVIEYLNKKKPIKQIAEELSMSRDTVYRIKNEIENK</sequence>
<dbReference type="InterPro" id="IPR006120">
    <property type="entry name" value="Resolvase_HTH_dom"/>
</dbReference>
<dbReference type="PROSITE" id="PS00397">
    <property type="entry name" value="RECOMBINASES_1"/>
    <property type="match status" value="1"/>
</dbReference>
<name>A0ABV7N0P4_9STAP</name>
<dbReference type="InterPro" id="IPR006118">
    <property type="entry name" value="Recombinase_CS"/>
</dbReference>
<dbReference type="PANTHER" id="PTHR30461">
    <property type="entry name" value="DNA-INVERTASE FROM LAMBDOID PROPHAGE"/>
    <property type="match status" value="1"/>
</dbReference>
<reference evidence="8" key="1">
    <citation type="journal article" date="2019" name="Int. J. Syst. Evol. Microbiol.">
        <title>The Global Catalogue of Microorganisms (GCM) 10K type strain sequencing project: providing services to taxonomists for standard genome sequencing and annotation.</title>
        <authorList>
            <consortium name="The Broad Institute Genomics Platform"/>
            <consortium name="The Broad Institute Genome Sequencing Center for Infectious Disease"/>
            <person name="Wu L."/>
            <person name="Ma J."/>
        </authorList>
    </citation>
    <scope>NUCLEOTIDE SEQUENCE [LARGE SCALE GENOMIC DNA]</scope>
    <source>
        <strain evidence="8">CCM 7756</strain>
    </source>
</reference>
<keyword evidence="3" id="KW-0238">DNA-binding</keyword>
<evidence type="ECO:0000256" key="4">
    <source>
        <dbReference type="ARBA" id="ARBA00023172"/>
    </source>
</evidence>
<feature type="domain" description="Resolvase/invertase-type recombinase catalytic" evidence="6">
    <location>
        <begin position="2"/>
        <end position="143"/>
    </location>
</feature>
<evidence type="ECO:0000259" key="6">
    <source>
        <dbReference type="PROSITE" id="PS51736"/>
    </source>
</evidence>
<keyword evidence="8" id="KW-1185">Reference proteome</keyword>
<dbReference type="CDD" id="cd03768">
    <property type="entry name" value="SR_ResInv"/>
    <property type="match status" value="1"/>
</dbReference>